<dbReference type="RefSeq" id="WP_237339609.1">
    <property type="nucleotide sequence ID" value="NZ_BAABCM010000003.1"/>
</dbReference>
<protein>
    <recommendedName>
        <fullName evidence="4">Secreted protein</fullName>
    </recommendedName>
</protein>
<dbReference type="Proteomes" id="UP001501624">
    <property type="component" value="Unassembled WGS sequence"/>
</dbReference>
<proteinExistence type="predicted"/>
<dbReference type="EMBL" id="BAABCM010000003">
    <property type="protein sequence ID" value="GAA3807754.1"/>
    <property type="molecule type" value="Genomic_DNA"/>
</dbReference>
<keyword evidence="3" id="KW-1185">Reference proteome</keyword>
<keyword evidence="1" id="KW-0732">Signal</keyword>
<feature type="chain" id="PRO_5046688797" description="Secreted protein" evidence="1">
    <location>
        <begin position="26"/>
        <end position="95"/>
    </location>
</feature>
<feature type="signal peptide" evidence="1">
    <location>
        <begin position="1"/>
        <end position="25"/>
    </location>
</feature>
<evidence type="ECO:0000313" key="2">
    <source>
        <dbReference type="EMBL" id="GAA3807754.1"/>
    </source>
</evidence>
<comment type="caution">
    <text evidence="2">The sequence shown here is derived from an EMBL/GenBank/DDBJ whole genome shotgun (WGS) entry which is preliminary data.</text>
</comment>
<evidence type="ECO:0000313" key="3">
    <source>
        <dbReference type="Proteomes" id="UP001501624"/>
    </source>
</evidence>
<name>A0ABP7HYX3_9PSEU</name>
<reference evidence="3" key="1">
    <citation type="journal article" date="2019" name="Int. J. Syst. Evol. Microbiol.">
        <title>The Global Catalogue of Microorganisms (GCM) 10K type strain sequencing project: providing services to taxonomists for standard genome sequencing and annotation.</title>
        <authorList>
            <consortium name="The Broad Institute Genomics Platform"/>
            <consortium name="The Broad Institute Genome Sequencing Center for Infectious Disease"/>
            <person name="Wu L."/>
            <person name="Ma J."/>
        </authorList>
    </citation>
    <scope>NUCLEOTIDE SEQUENCE [LARGE SCALE GENOMIC DNA]</scope>
    <source>
        <strain evidence="3">JCM 17017</strain>
    </source>
</reference>
<gene>
    <name evidence="2" type="ORF">GCM10022380_26700</name>
</gene>
<evidence type="ECO:0000256" key="1">
    <source>
        <dbReference type="SAM" id="SignalP"/>
    </source>
</evidence>
<evidence type="ECO:0008006" key="4">
    <source>
        <dbReference type="Google" id="ProtNLM"/>
    </source>
</evidence>
<sequence length="95" mass="9229">MGIRMAAGVAVVAAGLLATASPAWAGEAGALGACAELTGSGPGWAELRNDCGVAIEGSIALSTGERPACVPIAPRGTGTVTWEGEGVAEYAVDCI</sequence>
<organism evidence="2 3">
    <name type="scientific">Amycolatopsis tucumanensis</name>
    <dbReference type="NCBI Taxonomy" id="401106"/>
    <lineage>
        <taxon>Bacteria</taxon>
        <taxon>Bacillati</taxon>
        <taxon>Actinomycetota</taxon>
        <taxon>Actinomycetes</taxon>
        <taxon>Pseudonocardiales</taxon>
        <taxon>Pseudonocardiaceae</taxon>
        <taxon>Amycolatopsis</taxon>
    </lineage>
</organism>
<accession>A0ABP7HYX3</accession>